<dbReference type="Pfam" id="PF14560">
    <property type="entry name" value="Ubiquitin_2"/>
    <property type="match status" value="1"/>
</dbReference>
<dbReference type="AlphaFoldDB" id="D2VPM1"/>
<dbReference type="SUPFAM" id="SSF74924">
    <property type="entry name" value="Cap-Gly domain"/>
    <property type="match status" value="1"/>
</dbReference>
<sequence length="231" mass="27078">MVWLIITHSTMELRTEKQFDEGITVEELKKKLYPIVGTEPQFMNLQLFSKEEDTVPTVSSLSDGKTLFEYGIQRDRMRIHVIDTDPNNKISYEDEEVEKYVISEEDYDKRDDTFRKWKKKNIDPFVSKTTKPLSAEEEKYSSPSIIEGIEKENRCELKESKMRGTVKFVGKVQFDKGYWVGVQLDEPLGTNDGSVNKKKYFTCPQKHGIFIRPDHINVGDYPEESFDFEEY</sequence>
<name>D2VPM1_NAEGR</name>
<evidence type="ECO:0000256" key="3">
    <source>
        <dbReference type="ARBA" id="ARBA00023186"/>
    </source>
</evidence>
<dbReference type="SUPFAM" id="SSF54236">
    <property type="entry name" value="Ubiquitin-like"/>
    <property type="match status" value="1"/>
</dbReference>
<dbReference type="GO" id="GO:0035371">
    <property type="term" value="C:microtubule plus-end"/>
    <property type="evidence" value="ECO:0007669"/>
    <property type="project" value="TreeGrafter"/>
</dbReference>
<protein>
    <submittedName>
        <fullName evidence="6">CAP-GLY domain-containing protein</fullName>
    </submittedName>
</protein>
<keyword evidence="3" id="KW-0143">Chaperone</keyword>
<dbReference type="PANTHER" id="PTHR18916:SF85">
    <property type="entry name" value="TUBULIN-FOLDING COFACTOR B"/>
    <property type="match status" value="1"/>
</dbReference>
<dbReference type="VEuPathDB" id="AmoebaDB:NAEGRDRAFT_70912"/>
<dbReference type="EMBL" id="GG738887">
    <property type="protein sequence ID" value="EFC41231.1"/>
    <property type="molecule type" value="Genomic_DNA"/>
</dbReference>
<evidence type="ECO:0000259" key="5">
    <source>
        <dbReference type="PROSITE" id="PS50245"/>
    </source>
</evidence>
<dbReference type="Pfam" id="PF01302">
    <property type="entry name" value="CAP_GLY"/>
    <property type="match status" value="1"/>
</dbReference>
<keyword evidence="7" id="KW-1185">Reference proteome</keyword>
<dbReference type="RefSeq" id="XP_002673975.1">
    <property type="nucleotide sequence ID" value="XM_002673929.1"/>
</dbReference>
<dbReference type="InterPro" id="IPR000938">
    <property type="entry name" value="CAP-Gly_domain"/>
</dbReference>
<dbReference type="InParanoid" id="D2VPM1"/>
<dbReference type="PROSITE" id="PS50245">
    <property type="entry name" value="CAP_GLY_2"/>
    <property type="match status" value="1"/>
</dbReference>
<reference evidence="6 7" key="1">
    <citation type="journal article" date="2010" name="Cell">
        <title>The genome of Naegleria gruberi illuminates early eukaryotic versatility.</title>
        <authorList>
            <person name="Fritz-Laylin L.K."/>
            <person name="Prochnik S.E."/>
            <person name="Ginger M.L."/>
            <person name="Dacks J.B."/>
            <person name="Carpenter M.L."/>
            <person name="Field M.C."/>
            <person name="Kuo A."/>
            <person name="Paredez A."/>
            <person name="Chapman J."/>
            <person name="Pham J."/>
            <person name="Shu S."/>
            <person name="Neupane R."/>
            <person name="Cipriano M."/>
            <person name="Mancuso J."/>
            <person name="Tu H."/>
            <person name="Salamov A."/>
            <person name="Lindquist E."/>
            <person name="Shapiro H."/>
            <person name="Lucas S."/>
            <person name="Grigoriev I.V."/>
            <person name="Cande W.Z."/>
            <person name="Fulton C."/>
            <person name="Rokhsar D.S."/>
            <person name="Dawson S.C."/>
        </authorList>
    </citation>
    <scope>NUCLEOTIDE SEQUENCE [LARGE SCALE GENOMIC DNA]</scope>
    <source>
        <strain evidence="6 7">NEG-M</strain>
    </source>
</reference>
<dbReference type="Gene3D" id="3.10.20.90">
    <property type="entry name" value="Phosphatidylinositol 3-kinase Catalytic Subunit, Chain A, domain 1"/>
    <property type="match status" value="1"/>
</dbReference>
<proteinExistence type="inferred from homology"/>
<dbReference type="GO" id="GO:0007023">
    <property type="term" value="P:post-chaperonin tubulin folding pathway"/>
    <property type="evidence" value="ECO:0007669"/>
    <property type="project" value="InterPro"/>
</dbReference>
<dbReference type="GO" id="GO:0031122">
    <property type="term" value="P:cytoplasmic microtubule organization"/>
    <property type="evidence" value="ECO:0007669"/>
    <property type="project" value="TreeGrafter"/>
</dbReference>
<organism evidence="7">
    <name type="scientific">Naegleria gruberi</name>
    <name type="common">Amoeba</name>
    <dbReference type="NCBI Taxonomy" id="5762"/>
    <lineage>
        <taxon>Eukaryota</taxon>
        <taxon>Discoba</taxon>
        <taxon>Heterolobosea</taxon>
        <taxon>Tetramitia</taxon>
        <taxon>Eutetramitia</taxon>
        <taxon>Vahlkampfiidae</taxon>
        <taxon>Naegleria</taxon>
    </lineage>
</organism>
<evidence type="ECO:0000256" key="1">
    <source>
        <dbReference type="ARBA" id="ARBA00004496"/>
    </source>
</evidence>
<dbReference type="OrthoDB" id="5295208at2759"/>
<evidence type="ECO:0000256" key="2">
    <source>
        <dbReference type="ARBA" id="ARBA00022490"/>
    </source>
</evidence>
<evidence type="ECO:0000256" key="4">
    <source>
        <dbReference type="ARBA" id="ARBA00025779"/>
    </source>
</evidence>
<evidence type="ECO:0000313" key="7">
    <source>
        <dbReference type="Proteomes" id="UP000006671"/>
    </source>
</evidence>
<dbReference type="FunCoup" id="D2VPM1">
    <property type="interactions" value="318"/>
</dbReference>
<gene>
    <name evidence="6" type="ORF">NAEGRDRAFT_70912</name>
</gene>
<accession>D2VPM1</accession>
<dbReference type="KEGG" id="ngr:NAEGRDRAFT_70912"/>
<dbReference type="GO" id="GO:0051010">
    <property type="term" value="F:microtubule plus-end binding"/>
    <property type="evidence" value="ECO:0007669"/>
    <property type="project" value="TreeGrafter"/>
</dbReference>
<feature type="domain" description="CAP-Gly" evidence="5">
    <location>
        <begin position="170"/>
        <end position="212"/>
    </location>
</feature>
<evidence type="ECO:0000313" key="6">
    <source>
        <dbReference type="EMBL" id="EFC41231.1"/>
    </source>
</evidence>
<dbReference type="InterPro" id="IPR029071">
    <property type="entry name" value="Ubiquitin-like_domsf"/>
</dbReference>
<dbReference type="SMART" id="SM01052">
    <property type="entry name" value="CAP_GLY"/>
    <property type="match status" value="1"/>
</dbReference>
<dbReference type="PANTHER" id="PTHR18916">
    <property type="entry name" value="DYNACTIN 1-RELATED MICROTUBULE-BINDING"/>
    <property type="match status" value="1"/>
</dbReference>
<comment type="similarity">
    <text evidence="4">Belongs to the TBCB family.</text>
</comment>
<keyword evidence="2" id="KW-0963">Cytoplasm</keyword>
<dbReference type="CDD" id="cd01789">
    <property type="entry name" value="Ubl_TBCB"/>
    <property type="match status" value="1"/>
</dbReference>
<dbReference type="GO" id="GO:0005737">
    <property type="term" value="C:cytoplasm"/>
    <property type="evidence" value="ECO:0007669"/>
    <property type="project" value="UniProtKB-SubCell"/>
</dbReference>
<dbReference type="InterPro" id="IPR036859">
    <property type="entry name" value="CAP-Gly_dom_sf"/>
</dbReference>
<dbReference type="InterPro" id="IPR045172">
    <property type="entry name" value="TBCB_Ubl"/>
</dbReference>
<comment type="subcellular location">
    <subcellularLocation>
        <location evidence="1">Cytoplasm</location>
    </subcellularLocation>
</comment>
<dbReference type="GO" id="GO:0007021">
    <property type="term" value="P:tubulin complex assembly"/>
    <property type="evidence" value="ECO:0007669"/>
    <property type="project" value="InterPro"/>
</dbReference>
<dbReference type="GO" id="GO:0005634">
    <property type="term" value="C:nucleus"/>
    <property type="evidence" value="ECO:0007669"/>
    <property type="project" value="TreeGrafter"/>
</dbReference>
<dbReference type="InterPro" id="IPR000626">
    <property type="entry name" value="Ubiquitin-like_dom"/>
</dbReference>
<dbReference type="Gene3D" id="2.30.30.190">
    <property type="entry name" value="CAP Gly-rich-like domain"/>
    <property type="match status" value="1"/>
</dbReference>
<dbReference type="Proteomes" id="UP000006671">
    <property type="component" value="Unassembled WGS sequence"/>
</dbReference>
<dbReference type="GO" id="GO:0043014">
    <property type="term" value="F:alpha-tubulin binding"/>
    <property type="evidence" value="ECO:0007669"/>
    <property type="project" value="InterPro"/>
</dbReference>
<dbReference type="STRING" id="5762.D2VPM1"/>
<dbReference type="eggNOG" id="KOG3206">
    <property type="taxonomic scope" value="Eukaryota"/>
</dbReference>
<dbReference type="GeneID" id="8855013"/>